<dbReference type="AlphaFoldDB" id="C1F7K4"/>
<keyword evidence="1" id="KW-1133">Transmembrane helix</keyword>
<dbReference type="PANTHER" id="PTHR36443:SF1">
    <property type="entry name" value="BSR5223 PROTEIN"/>
    <property type="match status" value="1"/>
</dbReference>
<organism evidence="2 3">
    <name type="scientific">Acidobacterium capsulatum (strain ATCC 51196 / DSM 11244 / BCRC 80197 / JCM 7670 / NBRC 15755 / NCIMB 13165 / 161)</name>
    <dbReference type="NCBI Taxonomy" id="240015"/>
    <lineage>
        <taxon>Bacteria</taxon>
        <taxon>Pseudomonadati</taxon>
        <taxon>Acidobacteriota</taxon>
        <taxon>Terriglobia</taxon>
        <taxon>Terriglobales</taxon>
        <taxon>Acidobacteriaceae</taxon>
        <taxon>Acidobacterium</taxon>
    </lineage>
</organism>
<keyword evidence="1" id="KW-0472">Membrane</keyword>
<feature type="transmembrane region" description="Helical" evidence="1">
    <location>
        <begin position="46"/>
        <end position="69"/>
    </location>
</feature>
<feature type="transmembrane region" description="Helical" evidence="1">
    <location>
        <begin position="7"/>
        <end position="26"/>
    </location>
</feature>
<keyword evidence="3" id="KW-1185">Reference proteome</keyword>
<proteinExistence type="predicted"/>
<dbReference type="PANTHER" id="PTHR36443">
    <property type="entry name" value="BSR5223 PROTEIN"/>
    <property type="match status" value="1"/>
</dbReference>
<dbReference type="STRING" id="240015.ACP_1735"/>
<protein>
    <recommendedName>
        <fullName evidence="4">DUF2905 domain-containing protein</fullName>
    </recommendedName>
</protein>
<dbReference type="Proteomes" id="UP000002207">
    <property type="component" value="Chromosome"/>
</dbReference>
<name>C1F7K4_ACIC5</name>
<accession>C1F7K4</accession>
<evidence type="ECO:0000313" key="3">
    <source>
        <dbReference type="Proteomes" id="UP000002207"/>
    </source>
</evidence>
<dbReference type="eggNOG" id="ENOG5030ID4">
    <property type="taxonomic scope" value="Bacteria"/>
</dbReference>
<evidence type="ECO:0008006" key="4">
    <source>
        <dbReference type="Google" id="ProtNLM"/>
    </source>
</evidence>
<dbReference type="Pfam" id="PF11146">
    <property type="entry name" value="DUF2905"/>
    <property type="match status" value="1"/>
</dbReference>
<dbReference type="EMBL" id="CP001472">
    <property type="protein sequence ID" value="ACO33004.1"/>
    <property type="molecule type" value="Genomic_DNA"/>
</dbReference>
<gene>
    <name evidence="2" type="ordered locus">ACP_1735</name>
</gene>
<reference evidence="2 3" key="1">
    <citation type="journal article" date="2009" name="Appl. Environ. Microbiol.">
        <title>Three genomes from the phylum Acidobacteria provide insight into the lifestyles of these microorganisms in soils.</title>
        <authorList>
            <person name="Ward N.L."/>
            <person name="Challacombe J.F."/>
            <person name="Janssen P.H."/>
            <person name="Henrissat B."/>
            <person name="Coutinho P.M."/>
            <person name="Wu M."/>
            <person name="Xie G."/>
            <person name="Haft D.H."/>
            <person name="Sait M."/>
            <person name="Badger J."/>
            <person name="Barabote R.D."/>
            <person name="Bradley B."/>
            <person name="Brettin T.S."/>
            <person name="Brinkac L.M."/>
            <person name="Bruce D."/>
            <person name="Creasy T."/>
            <person name="Daugherty S.C."/>
            <person name="Davidsen T.M."/>
            <person name="DeBoy R.T."/>
            <person name="Detter J.C."/>
            <person name="Dodson R.J."/>
            <person name="Durkin A.S."/>
            <person name="Ganapathy A."/>
            <person name="Gwinn-Giglio M."/>
            <person name="Han C.S."/>
            <person name="Khouri H."/>
            <person name="Kiss H."/>
            <person name="Kothari S.P."/>
            <person name="Madupu R."/>
            <person name="Nelson K.E."/>
            <person name="Nelson W.C."/>
            <person name="Paulsen I."/>
            <person name="Penn K."/>
            <person name="Ren Q."/>
            <person name="Rosovitz M.J."/>
            <person name="Selengut J.D."/>
            <person name="Shrivastava S."/>
            <person name="Sullivan S.A."/>
            <person name="Tapia R."/>
            <person name="Thompson L.S."/>
            <person name="Watkins K.L."/>
            <person name="Yang Q."/>
            <person name="Yu C."/>
            <person name="Zafar N."/>
            <person name="Zhou L."/>
            <person name="Kuske C.R."/>
        </authorList>
    </citation>
    <scope>NUCLEOTIDE SEQUENCE [LARGE SCALE GENOMIC DNA]</scope>
    <source>
        <strain evidence="3">ATCC 51196 / DSM 11244 / BCRC 80197 / JCM 7670 / NBRC 15755 / NCIMB 13165 / 161</strain>
    </source>
</reference>
<dbReference type="InParanoid" id="C1F7K4"/>
<keyword evidence="1" id="KW-0812">Transmembrane</keyword>
<evidence type="ECO:0000256" key="1">
    <source>
        <dbReference type="SAM" id="Phobius"/>
    </source>
</evidence>
<dbReference type="KEGG" id="aca:ACP_1735"/>
<dbReference type="HOGENOM" id="CLU_181383_0_0_0"/>
<evidence type="ECO:0000313" key="2">
    <source>
        <dbReference type="EMBL" id="ACO33004.1"/>
    </source>
</evidence>
<dbReference type="InterPro" id="IPR021320">
    <property type="entry name" value="DUF2905"/>
</dbReference>
<sequence>MQGLGRILIGMGLLLLVAGGVAMLLGKTGLPLGRLPGDIRYEGKHFSFYFPLATCVLLSVLVSVVLYLLSHWRR</sequence>